<gene>
    <name evidence="2" type="ORF">SAMN05216167_103524</name>
</gene>
<feature type="chain" id="PRO_5011554937" description="DUF3500 domain-containing protein" evidence="1">
    <location>
        <begin position="17"/>
        <end position="374"/>
    </location>
</feature>
<evidence type="ECO:0008006" key="4">
    <source>
        <dbReference type="Google" id="ProtNLM"/>
    </source>
</evidence>
<proteinExistence type="predicted"/>
<sequence>MKYIFFFCLLAGQVIAQTAPATRPSSAAQQRIKDEMADAANTLLTMLSPEQKQKITYQFDDAERFNWHFVPRERKGLPLKQMTEEQRKAAMAMLKTALSDQGYQKAKSIIDMENVLRVIDNRPPNDTYRDPENYSFTIFGDPSTKNPWSWRIEGHHLSLQFMSLTGQVLAQTPTFFGSNPGILEYDATMADKRMGDPRIKDLPQKGRQILKQETEKAFALLKTLDADQRKQAVIAMVAYPEIVTSNKRVASIEKMDGLRLGDMKPDQRALFTELLQVYMTNYRITLAKQQMAKLDKAGLDNIRFAWAGDLTPELGEGKGWYYRIHGPTILIEYDNTQTNANHIHTVVRDLTNDWGEDLLKQHYQTTNHSKPGSN</sequence>
<keyword evidence="3" id="KW-1185">Reference proteome</keyword>
<dbReference type="OrthoDB" id="581140at2"/>
<dbReference type="Pfam" id="PF12006">
    <property type="entry name" value="DUF3500"/>
    <property type="match status" value="1"/>
</dbReference>
<dbReference type="InterPro" id="IPR021889">
    <property type="entry name" value="DUF3500"/>
</dbReference>
<dbReference type="RefSeq" id="WP_093826092.1">
    <property type="nucleotide sequence ID" value="NZ_FOLQ01000003.1"/>
</dbReference>
<organism evidence="2 3">
    <name type="scientific">Spirosoma endophyticum</name>
    <dbReference type="NCBI Taxonomy" id="662367"/>
    <lineage>
        <taxon>Bacteria</taxon>
        <taxon>Pseudomonadati</taxon>
        <taxon>Bacteroidota</taxon>
        <taxon>Cytophagia</taxon>
        <taxon>Cytophagales</taxon>
        <taxon>Cytophagaceae</taxon>
        <taxon>Spirosoma</taxon>
    </lineage>
</organism>
<protein>
    <recommendedName>
        <fullName evidence="4">DUF3500 domain-containing protein</fullName>
    </recommendedName>
</protein>
<accession>A0A1I1PYZ7</accession>
<name>A0A1I1PYZ7_9BACT</name>
<evidence type="ECO:0000313" key="2">
    <source>
        <dbReference type="EMBL" id="SFD15101.1"/>
    </source>
</evidence>
<reference evidence="2 3" key="1">
    <citation type="submission" date="2016-10" db="EMBL/GenBank/DDBJ databases">
        <authorList>
            <person name="de Groot N.N."/>
        </authorList>
    </citation>
    <scope>NUCLEOTIDE SEQUENCE [LARGE SCALE GENOMIC DNA]</scope>
    <source>
        <strain evidence="2 3">DSM 26130</strain>
    </source>
</reference>
<dbReference type="EMBL" id="FOLQ01000003">
    <property type="protein sequence ID" value="SFD15101.1"/>
    <property type="molecule type" value="Genomic_DNA"/>
</dbReference>
<feature type="signal peptide" evidence="1">
    <location>
        <begin position="1"/>
        <end position="16"/>
    </location>
</feature>
<evidence type="ECO:0000313" key="3">
    <source>
        <dbReference type="Proteomes" id="UP000198598"/>
    </source>
</evidence>
<keyword evidence="1" id="KW-0732">Signal</keyword>
<dbReference type="STRING" id="662367.SAMN05216167_103524"/>
<evidence type="ECO:0000256" key="1">
    <source>
        <dbReference type="SAM" id="SignalP"/>
    </source>
</evidence>
<dbReference type="PANTHER" id="PTHR37489:SF1">
    <property type="entry name" value="DUF3500 DOMAIN-CONTAINING PROTEIN"/>
    <property type="match status" value="1"/>
</dbReference>
<dbReference type="Proteomes" id="UP000198598">
    <property type="component" value="Unassembled WGS sequence"/>
</dbReference>
<dbReference type="AlphaFoldDB" id="A0A1I1PYZ7"/>
<dbReference type="PANTHER" id="PTHR37489">
    <property type="entry name" value="DUF3500 DOMAIN-CONTAINING PROTEIN"/>
    <property type="match status" value="1"/>
</dbReference>